<dbReference type="Gene3D" id="3.30.70.260">
    <property type="match status" value="1"/>
</dbReference>
<dbReference type="RefSeq" id="WP_020189408.1">
    <property type="nucleotide sequence ID" value="NZ_JTFC01000031.1"/>
</dbReference>
<accession>A0A433RT98</accession>
<comment type="similarity">
    <text evidence="3 11 12">Belongs to the iron-sulfur dependent L-serine dehydratase family.</text>
</comment>
<feature type="domain" description="ACT" evidence="13">
    <location>
        <begin position="149"/>
        <end position="221"/>
    </location>
</feature>
<dbReference type="Pfam" id="PF01842">
    <property type="entry name" value="ACT"/>
    <property type="match status" value="1"/>
</dbReference>
<keyword evidence="7 11" id="KW-0408">Iron</keyword>
<evidence type="ECO:0000256" key="5">
    <source>
        <dbReference type="ARBA" id="ARBA00022485"/>
    </source>
</evidence>
<dbReference type="InterPro" id="IPR029009">
    <property type="entry name" value="ASB_dom_sf"/>
</dbReference>
<evidence type="ECO:0000256" key="4">
    <source>
        <dbReference type="ARBA" id="ARBA00022432"/>
    </source>
</evidence>
<dbReference type="PANTHER" id="PTHR30182:SF12">
    <property type="entry name" value="L-SERINE DEHYDRATASE, BETA CHAIN-RELATED"/>
    <property type="match status" value="1"/>
</dbReference>
<dbReference type="GO" id="GO:0046872">
    <property type="term" value="F:metal ion binding"/>
    <property type="evidence" value="ECO:0007669"/>
    <property type="project" value="UniProtKB-UniRule"/>
</dbReference>
<dbReference type="OrthoDB" id="9813137at2"/>
<dbReference type="GO" id="GO:0003941">
    <property type="term" value="F:L-serine ammonia-lyase activity"/>
    <property type="evidence" value="ECO:0007669"/>
    <property type="project" value="UniProtKB-UniRule"/>
</dbReference>
<dbReference type="GO" id="GO:0006094">
    <property type="term" value="P:gluconeogenesis"/>
    <property type="evidence" value="ECO:0007669"/>
    <property type="project" value="UniProtKB-UniRule"/>
</dbReference>
<dbReference type="Pfam" id="PF03315">
    <property type="entry name" value="SDH_beta"/>
    <property type="match status" value="1"/>
</dbReference>
<evidence type="ECO:0000256" key="11">
    <source>
        <dbReference type="PIRNR" id="PIRNR036692"/>
    </source>
</evidence>
<comment type="caution">
    <text evidence="14">The sequence shown here is derived from an EMBL/GenBank/DDBJ whole genome shotgun (WGS) entry which is preliminary data.</text>
</comment>
<keyword evidence="8 11" id="KW-0411">Iron-sulfur</keyword>
<name>A0A433RT98_9BACL</name>
<dbReference type="SUPFAM" id="SSF55021">
    <property type="entry name" value="ACT-like"/>
    <property type="match status" value="1"/>
</dbReference>
<keyword evidence="9 11" id="KW-0456">Lyase</keyword>
<evidence type="ECO:0000256" key="1">
    <source>
        <dbReference type="ARBA" id="ARBA00001966"/>
    </source>
</evidence>
<evidence type="ECO:0000256" key="7">
    <source>
        <dbReference type="ARBA" id="ARBA00023004"/>
    </source>
</evidence>
<dbReference type="EMBL" id="JTFC01000031">
    <property type="protein sequence ID" value="RUS55383.1"/>
    <property type="molecule type" value="Genomic_DNA"/>
</dbReference>
<evidence type="ECO:0000256" key="3">
    <source>
        <dbReference type="ARBA" id="ARBA00008636"/>
    </source>
</evidence>
<organism evidence="14 15">
    <name type="scientific">Candidatus Kurthia intestinigallinarum</name>
    <dbReference type="NCBI Taxonomy" id="1562256"/>
    <lineage>
        <taxon>Bacteria</taxon>
        <taxon>Bacillati</taxon>
        <taxon>Bacillota</taxon>
        <taxon>Bacilli</taxon>
        <taxon>Bacillales</taxon>
        <taxon>Caryophanaceae</taxon>
        <taxon>Kurthia</taxon>
    </lineage>
</organism>
<dbReference type="InterPro" id="IPR045865">
    <property type="entry name" value="ACT-like_dom_sf"/>
</dbReference>
<dbReference type="InterPro" id="IPR005131">
    <property type="entry name" value="Ser_deHydtase_bsu"/>
</dbReference>
<dbReference type="PANTHER" id="PTHR30182">
    <property type="entry name" value="L-SERINE DEHYDRATASE"/>
    <property type="match status" value="1"/>
</dbReference>
<comment type="pathway">
    <text evidence="2 11">Carbohydrate biosynthesis; gluconeogenesis.</text>
</comment>
<dbReference type="SUPFAM" id="SSF143548">
    <property type="entry name" value="Serine metabolism enzymes domain"/>
    <property type="match status" value="1"/>
</dbReference>
<keyword evidence="5 11" id="KW-0004">4Fe-4S</keyword>
<dbReference type="PIRSF" id="PIRSF036692">
    <property type="entry name" value="SDH_B"/>
    <property type="match status" value="1"/>
</dbReference>
<dbReference type="CDD" id="cd04903">
    <property type="entry name" value="ACT_LSD"/>
    <property type="match status" value="1"/>
</dbReference>
<proteinExistence type="inferred from homology"/>
<evidence type="ECO:0000256" key="2">
    <source>
        <dbReference type="ARBA" id="ARBA00004742"/>
    </source>
</evidence>
<dbReference type="NCBIfam" id="TIGR00719">
    <property type="entry name" value="sda_beta"/>
    <property type="match status" value="1"/>
</dbReference>
<dbReference type="FunFam" id="3.30.70.260:FF:000008">
    <property type="entry name" value="D-3-phosphoglycerate dehydrogenase, chloroplastic"/>
    <property type="match status" value="1"/>
</dbReference>
<evidence type="ECO:0000256" key="12">
    <source>
        <dbReference type="RuleBase" id="RU366059"/>
    </source>
</evidence>
<reference evidence="14 15" key="1">
    <citation type="submission" date="2014-11" db="EMBL/GenBank/DDBJ databases">
        <title>Genome sequence and analysis of novel Kurthia sp.</title>
        <authorList>
            <person name="Lawson J.N."/>
            <person name="Gonzalez J.E."/>
            <person name="Rinauldi L."/>
            <person name="Xuan Z."/>
            <person name="Firman A."/>
            <person name="Shaddox L."/>
            <person name="Trudeau A."/>
            <person name="Shah S."/>
            <person name="Reiman D."/>
        </authorList>
    </citation>
    <scope>NUCLEOTIDE SEQUENCE [LARGE SCALE GENOMIC DNA]</scope>
    <source>
        <strain evidence="14 15">3B1D</strain>
    </source>
</reference>
<evidence type="ECO:0000313" key="14">
    <source>
        <dbReference type="EMBL" id="RUS55383.1"/>
    </source>
</evidence>
<dbReference type="PROSITE" id="PS51671">
    <property type="entry name" value="ACT"/>
    <property type="match status" value="1"/>
</dbReference>
<comment type="cofactor">
    <cofactor evidence="1 12">
        <name>[4Fe-4S] cluster</name>
        <dbReference type="ChEBI" id="CHEBI:49883"/>
    </cofactor>
</comment>
<gene>
    <name evidence="14" type="ORF">QI30_10620</name>
</gene>
<sequence>MKFSSVFDIIGPVMIGPSSSHTAGAARIGRVARDLFGKQPTWAKIHLYGSFAETYKGHGTDVAIIGGLLDYETYDERIKTSFDEAEKVGLTFEFIPETGASEHPNTARIILGDEEGNEMSMCGISIGGGAIEITELNGFRLRMSGGMPAILVVHNDRAGVVAHVAVCLASHQINIGHMEVSRKERGTMALMVIEVDQNLHEDILNELERLPNITQVSRIKNS</sequence>
<evidence type="ECO:0000256" key="10">
    <source>
        <dbReference type="ARBA" id="ARBA00049406"/>
    </source>
</evidence>
<dbReference type="AlphaFoldDB" id="A0A433RT98"/>
<evidence type="ECO:0000259" key="13">
    <source>
        <dbReference type="PROSITE" id="PS51671"/>
    </source>
</evidence>
<comment type="catalytic activity">
    <reaction evidence="10 11 12">
        <text>L-serine = pyruvate + NH4(+)</text>
        <dbReference type="Rhea" id="RHEA:19169"/>
        <dbReference type="ChEBI" id="CHEBI:15361"/>
        <dbReference type="ChEBI" id="CHEBI:28938"/>
        <dbReference type="ChEBI" id="CHEBI:33384"/>
        <dbReference type="EC" id="4.3.1.17"/>
    </reaction>
</comment>
<dbReference type="FunFam" id="3.30.1330.90:FF:000004">
    <property type="entry name" value="L-serine dehydratase, iron-sulfur-dependent subunit beta"/>
    <property type="match status" value="1"/>
</dbReference>
<evidence type="ECO:0000256" key="9">
    <source>
        <dbReference type="ARBA" id="ARBA00023239"/>
    </source>
</evidence>
<keyword evidence="4 11" id="KW-0312">Gluconeogenesis</keyword>
<dbReference type="UniPathway" id="UPA00138"/>
<evidence type="ECO:0000256" key="8">
    <source>
        <dbReference type="ARBA" id="ARBA00023014"/>
    </source>
</evidence>
<evidence type="ECO:0000256" key="6">
    <source>
        <dbReference type="ARBA" id="ARBA00022723"/>
    </source>
</evidence>
<dbReference type="InterPro" id="IPR002912">
    <property type="entry name" value="ACT_dom"/>
</dbReference>
<dbReference type="InterPro" id="IPR004643">
    <property type="entry name" value="Fe-S_L-Ser_bsu"/>
</dbReference>
<evidence type="ECO:0000313" key="15">
    <source>
        <dbReference type="Proteomes" id="UP000288623"/>
    </source>
</evidence>
<keyword evidence="6 11" id="KW-0479">Metal-binding</keyword>
<keyword evidence="15" id="KW-1185">Reference proteome</keyword>
<dbReference type="InterPro" id="IPR051318">
    <property type="entry name" value="Fe-S_L-Ser"/>
</dbReference>
<protein>
    <recommendedName>
        <fullName evidence="11">L-serine deaminase</fullName>
    </recommendedName>
</protein>
<dbReference type="Proteomes" id="UP000288623">
    <property type="component" value="Unassembled WGS sequence"/>
</dbReference>
<dbReference type="Gene3D" id="3.30.1330.90">
    <property type="entry name" value="D-3-phosphoglycerate dehydrogenase, domain 3"/>
    <property type="match status" value="1"/>
</dbReference>
<dbReference type="GO" id="GO:0051539">
    <property type="term" value="F:4 iron, 4 sulfur cluster binding"/>
    <property type="evidence" value="ECO:0007669"/>
    <property type="project" value="UniProtKB-UniRule"/>
</dbReference>